<reference evidence="1 2" key="1">
    <citation type="journal article" date="2016" name="Genome Announc.">
        <title>Complete Genome Sequence of Methylobacterium populi P-1M, Isolated from Pink-Pigmented Household Biofilm.</title>
        <authorList>
            <person name="Morohoshi T."/>
            <person name="Ikeda T."/>
        </authorList>
    </citation>
    <scope>NUCLEOTIDE SEQUENCE [LARGE SCALE GENOMIC DNA]</scope>
    <source>
        <strain evidence="1 2">P-1M</strain>
    </source>
</reference>
<accession>A0A160PF97</accession>
<dbReference type="AlphaFoldDB" id="A0A160PF97"/>
<evidence type="ECO:0000313" key="1">
    <source>
        <dbReference type="EMBL" id="BAU91205.1"/>
    </source>
</evidence>
<dbReference type="GO" id="GO:0016874">
    <property type="term" value="F:ligase activity"/>
    <property type="evidence" value="ECO:0007669"/>
    <property type="project" value="UniProtKB-KW"/>
</dbReference>
<name>A0A160PF97_9HYPH</name>
<gene>
    <name evidence="1" type="primary">proS</name>
    <name evidence="1" type="ORF">MPPM_2600</name>
</gene>
<dbReference type="EMBL" id="AP014809">
    <property type="protein sequence ID" value="BAU91205.1"/>
    <property type="molecule type" value="Genomic_DNA"/>
</dbReference>
<protein>
    <submittedName>
        <fullName evidence="1">Proline-tRNA ligase</fullName>
    </submittedName>
</protein>
<proteinExistence type="predicted"/>
<keyword evidence="1" id="KW-0436">Ligase</keyword>
<organism evidence="1 2">
    <name type="scientific">Methylorubrum populi</name>
    <dbReference type="NCBI Taxonomy" id="223967"/>
    <lineage>
        <taxon>Bacteria</taxon>
        <taxon>Pseudomonadati</taxon>
        <taxon>Pseudomonadota</taxon>
        <taxon>Alphaproteobacteria</taxon>
        <taxon>Hyphomicrobiales</taxon>
        <taxon>Methylobacteriaceae</taxon>
        <taxon>Methylorubrum</taxon>
    </lineage>
</organism>
<sequence length="66" mass="7056">MAEDTPLALFVERTDAGPRLVASRPDGERVAEFDLNRAGARLIARELLAASGDGTERTFTPEAARG</sequence>
<evidence type="ECO:0000313" key="2">
    <source>
        <dbReference type="Proteomes" id="UP000218288"/>
    </source>
</evidence>
<dbReference type="RefSeq" id="WP_096485401.1">
    <property type="nucleotide sequence ID" value="NZ_AP014809.1"/>
</dbReference>
<dbReference type="Proteomes" id="UP000218288">
    <property type="component" value="Chromosome"/>
</dbReference>